<dbReference type="NCBIfam" id="NF000848">
    <property type="entry name" value="PRK00074.1"/>
    <property type="match status" value="1"/>
</dbReference>
<comment type="subunit">
    <text evidence="9">Homodimer.</text>
</comment>
<evidence type="ECO:0000256" key="3">
    <source>
        <dbReference type="ARBA" id="ARBA00022598"/>
    </source>
</evidence>
<comment type="pathway">
    <text evidence="2 9">Purine metabolism; GMP biosynthesis; GMP from XMP (L-Gln route): step 1/1.</text>
</comment>
<dbReference type="PANTHER" id="PTHR11922">
    <property type="entry name" value="GMP SYNTHASE-RELATED"/>
    <property type="match status" value="1"/>
</dbReference>
<dbReference type="SUPFAM" id="SSF52317">
    <property type="entry name" value="Class I glutamine amidotransferase-like"/>
    <property type="match status" value="1"/>
</dbReference>
<dbReference type="InterPro" id="IPR017926">
    <property type="entry name" value="GATASE"/>
</dbReference>
<dbReference type="Proteomes" id="UP000183085">
    <property type="component" value="Unassembled WGS sequence"/>
</dbReference>
<evidence type="ECO:0000313" key="12">
    <source>
        <dbReference type="EMBL" id="OIP41206.1"/>
    </source>
</evidence>
<dbReference type="InterPro" id="IPR025777">
    <property type="entry name" value="GMPS_ATP_PPase_dom"/>
</dbReference>
<dbReference type="EMBL" id="MNYI01000091">
    <property type="protein sequence ID" value="OIP41206.1"/>
    <property type="molecule type" value="Genomic_DNA"/>
</dbReference>
<evidence type="ECO:0000256" key="4">
    <source>
        <dbReference type="ARBA" id="ARBA00022741"/>
    </source>
</evidence>
<dbReference type="SUPFAM" id="SSF54810">
    <property type="entry name" value="GMP synthetase C-terminal dimerisation domain"/>
    <property type="match status" value="1"/>
</dbReference>
<evidence type="ECO:0000256" key="1">
    <source>
        <dbReference type="ARBA" id="ARBA00002332"/>
    </source>
</evidence>
<dbReference type="InterPro" id="IPR022955">
    <property type="entry name" value="GMP_synthase"/>
</dbReference>
<evidence type="ECO:0000256" key="9">
    <source>
        <dbReference type="HAMAP-Rule" id="MF_00344"/>
    </source>
</evidence>
<dbReference type="PRINTS" id="PR00097">
    <property type="entry name" value="ANTSNTHASEII"/>
</dbReference>
<organism evidence="12 13">
    <name type="scientific">Candidatus Desantisbacteria bacterium CG2_30_40_21</name>
    <dbReference type="NCBI Taxonomy" id="1817895"/>
    <lineage>
        <taxon>Bacteria</taxon>
        <taxon>Candidatus Desantisiibacteriota</taxon>
    </lineage>
</organism>
<dbReference type="UniPathway" id="UPA00189">
    <property type="reaction ID" value="UER00296"/>
</dbReference>
<dbReference type="FunFam" id="3.40.50.620:FF:000001">
    <property type="entry name" value="GMP synthase [glutamine-hydrolyzing]"/>
    <property type="match status" value="1"/>
</dbReference>
<dbReference type="PROSITE" id="PS51273">
    <property type="entry name" value="GATASE_TYPE_1"/>
    <property type="match status" value="1"/>
</dbReference>
<keyword evidence="6 9" id="KW-0658">Purine biosynthesis</keyword>
<dbReference type="FunFam" id="3.30.300.10:FF:000002">
    <property type="entry name" value="GMP synthase [glutamine-hydrolyzing]"/>
    <property type="match status" value="1"/>
</dbReference>
<feature type="active site" evidence="9">
    <location>
        <position position="164"/>
    </location>
</feature>
<gene>
    <name evidence="9" type="primary">guaA</name>
    <name evidence="12" type="ORF">AUJ95_03680</name>
</gene>
<comment type="function">
    <text evidence="1 9">Catalyzes the synthesis of GMP from XMP.</text>
</comment>
<dbReference type="PRINTS" id="PR00096">
    <property type="entry name" value="GATASE"/>
</dbReference>
<evidence type="ECO:0000256" key="10">
    <source>
        <dbReference type="PROSITE-ProRule" id="PRU00886"/>
    </source>
</evidence>
<keyword evidence="8 9" id="KW-0315">Glutamine amidotransferase</keyword>
<comment type="catalytic activity">
    <reaction evidence="9">
        <text>XMP + L-glutamine + ATP + H2O = GMP + L-glutamate + AMP + diphosphate + 2 H(+)</text>
        <dbReference type="Rhea" id="RHEA:11680"/>
        <dbReference type="ChEBI" id="CHEBI:15377"/>
        <dbReference type="ChEBI" id="CHEBI:15378"/>
        <dbReference type="ChEBI" id="CHEBI:29985"/>
        <dbReference type="ChEBI" id="CHEBI:30616"/>
        <dbReference type="ChEBI" id="CHEBI:33019"/>
        <dbReference type="ChEBI" id="CHEBI:57464"/>
        <dbReference type="ChEBI" id="CHEBI:58115"/>
        <dbReference type="ChEBI" id="CHEBI:58359"/>
        <dbReference type="ChEBI" id="CHEBI:456215"/>
        <dbReference type="EC" id="6.3.5.2"/>
    </reaction>
</comment>
<dbReference type="NCBIfam" id="TIGR00884">
    <property type="entry name" value="guaA_Cterm"/>
    <property type="match status" value="1"/>
</dbReference>
<feature type="active site" description="Nucleophile" evidence="9">
    <location>
        <position position="76"/>
    </location>
</feature>
<dbReference type="InterPro" id="IPR001674">
    <property type="entry name" value="GMP_synth_C"/>
</dbReference>
<dbReference type="CDD" id="cd01997">
    <property type="entry name" value="GMP_synthase_C"/>
    <property type="match status" value="1"/>
</dbReference>
<dbReference type="HAMAP" id="MF_00344">
    <property type="entry name" value="GMP_synthase"/>
    <property type="match status" value="1"/>
</dbReference>
<dbReference type="FunFam" id="3.40.50.880:FF:000001">
    <property type="entry name" value="GMP synthase [glutamine-hydrolyzing]"/>
    <property type="match status" value="1"/>
</dbReference>
<feature type="domain" description="GMPS ATP-PPase" evidence="11">
    <location>
        <begin position="189"/>
        <end position="380"/>
    </location>
</feature>
<dbReference type="CDD" id="cd01742">
    <property type="entry name" value="GATase1_GMP_Synthase"/>
    <property type="match status" value="1"/>
</dbReference>
<dbReference type="SUPFAM" id="SSF52402">
    <property type="entry name" value="Adenine nucleotide alpha hydrolases-like"/>
    <property type="match status" value="1"/>
</dbReference>
<name>A0A1J5ED22_9BACT</name>
<evidence type="ECO:0000313" key="13">
    <source>
        <dbReference type="Proteomes" id="UP000183085"/>
    </source>
</evidence>
<dbReference type="GO" id="GO:0003921">
    <property type="term" value="F:GMP synthase activity"/>
    <property type="evidence" value="ECO:0007669"/>
    <property type="project" value="InterPro"/>
</dbReference>
<evidence type="ECO:0000256" key="7">
    <source>
        <dbReference type="ARBA" id="ARBA00022840"/>
    </source>
</evidence>
<dbReference type="InterPro" id="IPR004739">
    <property type="entry name" value="GMP_synth_GATase"/>
</dbReference>
<dbReference type="Gene3D" id="3.40.50.620">
    <property type="entry name" value="HUPs"/>
    <property type="match status" value="1"/>
</dbReference>
<dbReference type="GO" id="GO:0005524">
    <property type="term" value="F:ATP binding"/>
    <property type="evidence" value="ECO:0007669"/>
    <property type="project" value="UniProtKB-UniRule"/>
</dbReference>
<feature type="binding site" evidence="10">
    <location>
        <begin position="216"/>
        <end position="222"/>
    </location>
    <ligand>
        <name>ATP</name>
        <dbReference type="ChEBI" id="CHEBI:30616"/>
    </ligand>
</feature>
<dbReference type="InterPro" id="IPR029062">
    <property type="entry name" value="Class_I_gatase-like"/>
</dbReference>
<dbReference type="Pfam" id="PF02540">
    <property type="entry name" value="NAD_synthase"/>
    <property type="match status" value="1"/>
</dbReference>
<dbReference type="PANTHER" id="PTHR11922:SF2">
    <property type="entry name" value="GMP SYNTHASE [GLUTAMINE-HYDROLYZING]"/>
    <property type="match status" value="1"/>
</dbReference>
<dbReference type="InterPro" id="IPR022310">
    <property type="entry name" value="NAD/GMP_synthase"/>
</dbReference>
<dbReference type="GO" id="GO:0005829">
    <property type="term" value="C:cytosol"/>
    <property type="evidence" value="ECO:0007669"/>
    <property type="project" value="TreeGrafter"/>
</dbReference>
<dbReference type="Gene3D" id="3.40.50.880">
    <property type="match status" value="1"/>
</dbReference>
<keyword evidence="3 9" id="KW-0436">Ligase</keyword>
<dbReference type="Gene3D" id="3.30.300.10">
    <property type="match status" value="1"/>
</dbReference>
<evidence type="ECO:0000256" key="8">
    <source>
        <dbReference type="ARBA" id="ARBA00022962"/>
    </source>
</evidence>
<dbReference type="NCBIfam" id="TIGR00888">
    <property type="entry name" value="guaA_Nterm"/>
    <property type="match status" value="1"/>
</dbReference>
<evidence type="ECO:0000256" key="5">
    <source>
        <dbReference type="ARBA" id="ARBA00022749"/>
    </source>
</evidence>
<sequence length="505" mass="56367">MIIVLDFGSQYTQLIARRIREMQVYCEVVPFDSKITNLENVKGIILSGGPASVYDEYAPCGNPEIFQYGMPILGICYGLQWMVQTLGGEIIQANKGEYGRAEMIVPETDELFSGIPSSLTVWMSHGDQVMRLPTGFKMLGKTTNAPYTAIKGNGNIYGVQFHPEVAHTEHGMDILKNFLFNVCKCSGSWTMSSFIKNSIEEIRVRVGKEKVICALSGGVDSSTVAVLIREAIGDQLTCIFVDNGLLRKGEAKQVIKTFRDDYHINMDSVDAEDRFLNKLKGVASPEKKRKIIGREFIKIFEEEAKRIEGAIFLAQGTLYPDVIESVSTKGPSAIIKTHHNVGGLPKRMKLKLIEPFRELFKDEVRVIAKELGMPDEIIWQHPFPGPGLAVRIIGSVDKENLDTLRDADAIIMNEIKQAGLYRDIWQAFGVFLPIKTVGVMGDRRTYENVVALRAVISQDAMTADWAPLPHDLLSTIANRIVNEVPKINRVVYDITSKPPGTIEWE</sequence>
<dbReference type="AlphaFoldDB" id="A0A1J5ED22"/>
<dbReference type="EC" id="6.3.5.2" evidence="9"/>
<keyword evidence="5 9" id="KW-0332">GMP biosynthesis</keyword>
<evidence type="ECO:0000256" key="2">
    <source>
        <dbReference type="ARBA" id="ARBA00005153"/>
    </source>
</evidence>
<dbReference type="Pfam" id="PF00958">
    <property type="entry name" value="GMP_synt_C"/>
    <property type="match status" value="1"/>
</dbReference>
<feature type="active site" evidence="9">
    <location>
        <position position="162"/>
    </location>
</feature>
<dbReference type="STRING" id="1817895.AUJ95_03680"/>
<dbReference type="InterPro" id="IPR014729">
    <property type="entry name" value="Rossmann-like_a/b/a_fold"/>
</dbReference>
<reference evidence="12 13" key="1">
    <citation type="journal article" date="2016" name="Environ. Microbiol.">
        <title>Genomic resolution of a cold subsurface aquifer community provides metabolic insights for novel microbes adapted to high CO concentrations.</title>
        <authorList>
            <person name="Probst A.J."/>
            <person name="Castelle C.J."/>
            <person name="Singh A."/>
            <person name="Brown C.T."/>
            <person name="Anantharaman K."/>
            <person name="Sharon I."/>
            <person name="Hug L.A."/>
            <person name="Burstein D."/>
            <person name="Emerson J.B."/>
            <person name="Thomas B.C."/>
            <person name="Banfield J.F."/>
        </authorList>
    </citation>
    <scope>NUCLEOTIDE SEQUENCE [LARGE SCALE GENOMIC DNA]</scope>
    <source>
        <strain evidence="12">CG2_30_40_21</strain>
    </source>
</reference>
<keyword evidence="7 9" id="KW-0067">ATP-binding</keyword>
<evidence type="ECO:0000259" key="11">
    <source>
        <dbReference type="PROSITE" id="PS51553"/>
    </source>
</evidence>
<keyword evidence="4 9" id="KW-0547">Nucleotide-binding</keyword>
<accession>A0A1J5ED22</accession>
<evidence type="ECO:0000256" key="6">
    <source>
        <dbReference type="ARBA" id="ARBA00022755"/>
    </source>
</evidence>
<protein>
    <recommendedName>
        <fullName evidence="9">GMP synthase [glutamine-hydrolyzing]</fullName>
        <ecNumber evidence="9">6.3.5.2</ecNumber>
    </recommendedName>
    <alternativeName>
        <fullName evidence="9">GMP synthetase</fullName>
    </alternativeName>
    <alternativeName>
        <fullName evidence="9">Glutamine amidotransferase</fullName>
    </alternativeName>
</protein>
<dbReference type="PROSITE" id="PS51553">
    <property type="entry name" value="GMPS_ATP_PPASE"/>
    <property type="match status" value="1"/>
</dbReference>
<comment type="caution">
    <text evidence="12">The sequence shown here is derived from an EMBL/GenBank/DDBJ whole genome shotgun (WGS) entry which is preliminary data.</text>
</comment>
<proteinExistence type="inferred from homology"/>
<dbReference type="Pfam" id="PF00117">
    <property type="entry name" value="GATase"/>
    <property type="match status" value="1"/>
</dbReference>